<sequence>MQRGQLFSVLMKPFNLVRINFSCFSYPSHSTFVSEKIKRMLRKCSLNKVLILKNKSDDKNKSDVSYVV</sequence>
<dbReference type="AlphaFoldDB" id="A0A0A9HI74"/>
<protein>
    <submittedName>
        <fullName evidence="1">Uncharacterized protein</fullName>
    </submittedName>
</protein>
<reference evidence="1" key="1">
    <citation type="submission" date="2014-09" db="EMBL/GenBank/DDBJ databases">
        <authorList>
            <person name="Magalhaes I.L.F."/>
            <person name="Oliveira U."/>
            <person name="Santos F.R."/>
            <person name="Vidigal T.H.D.A."/>
            <person name="Brescovit A.D."/>
            <person name="Santos A.J."/>
        </authorList>
    </citation>
    <scope>NUCLEOTIDE SEQUENCE</scope>
    <source>
        <tissue evidence="1">Shoot tissue taken approximately 20 cm above the soil surface</tissue>
    </source>
</reference>
<accession>A0A0A9HI74</accession>
<organism evidence="1">
    <name type="scientific">Arundo donax</name>
    <name type="common">Giant reed</name>
    <name type="synonym">Donax arundinaceus</name>
    <dbReference type="NCBI Taxonomy" id="35708"/>
    <lineage>
        <taxon>Eukaryota</taxon>
        <taxon>Viridiplantae</taxon>
        <taxon>Streptophyta</taxon>
        <taxon>Embryophyta</taxon>
        <taxon>Tracheophyta</taxon>
        <taxon>Spermatophyta</taxon>
        <taxon>Magnoliopsida</taxon>
        <taxon>Liliopsida</taxon>
        <taxon>Poales</taxon>
        <taxon>Poaceae</taxon>
        <taxon>PACMAD clade</taxon>
        <taxon>Arundinoideae</taxon>
        <taxon>Arundineae</taxon>
        <taxon>Arundo</taxon>
    </lineage>
</organism>
<name>A0A0A9HI74_ARUDO</name>
<reference evidence="1" key="2">
    <citation type="journal article" date="2015" name="Data Brief">
        <title>Shoot transcriptome of the giant reed, Arundo donax.</title>
        <authorList>
            <person name="Barrero R.A."/>
            <person name="Guerrero F.D."/>
            <person name="Moolhuijzen P."/>
            <person name="Goolsby J.A."/>
            <person name="Tidwell J."/>
            <person name="Bellgard S.E."/>
            <person name="Bellgard M.I."/>
        </authorList>
    </citation>
    <scope>NUCLEOTIDE SEQUENCE</scope>
    <source>
        <tissue evidence="1">Shoot tissue taken approximately 20 cm above the soil surface</tissue>
    </source>
</reference>
<evidence type="ECO:0000313" key="1">
    <source>
        <dbReference type="EMBL" id="JAE32578.1"/>
    </source>
</evidence>
<dbReference type="EMBL" id="GBRH01165318">
    <property type="protein sequence ID" value="JAE32578.1"/>
    <property type="molecule type" value="Transcribed_RNA"/>
</dbReference>
<proteinExistence type="predicted"/>